<feature type="transmembrane region" description="Helical" evidence="8">
    <location>
        <begin position="12"/>
        <end position="38"/>
    </location>
</feature>
<name>A0A1H4AEA0_9ACTO</name>
<keyword evidence="5 8" id="KW-0812">Transmembrane</keyword>
<comment type="similarity">
    <text evidence="2">Belongs to the binding-protein-dependent transport system permease family. FecCD subfamily.</text>
</comment>
<dbReference type="GO" id="GO:0033214">
    <property type="term" value="P:siderophore-iron import into cell"/>
    <property type="evidence" value="ECO:0007669"/>
    <property type="project" value="TreeGrafter"/>
</dbReference>
<reference evidence="10" key="1">
    <citation type="submission" date="2016-10" db="EMBL/GenBank/DDBJ databases">
        <authorList>
            <person name="Varghese N."/>
            <person name="Submissions S."/>
        </authorList>
    </citation>
    <scope>NUCLEOTIDE SEQUENCE [LARGE SCALE GENOMIC DNA]</scope>
    <source>
        <strain evidence="10">KPR-1</strain>
    </source>
</reference>
<keyword evidence="7 8" id="KW-0472">Membrane</keyword>
<dbReference type="CDD" id="cd06550">
    <property type="entry name" value="TM_ABC_iron-siderophores_like"/>
    <property type="match status" value="1"/>
</dbReference>
<evidence type="ECO:0000256" key="4">
    <source>
        <dbReference type="ARBA" id="ARBA00022475"/>
    </source>
</evidence>
<dbReference type="PANTHER" id="PTHR30472:SF25">
    <property type="entry name" value="ABC TRANSPORTER PERMEASE PROTEIN MJ0876-RELATED"/>
    <property type="match status" value="1"/>
</dbReference>
<sequence length="345" mass="34846">MRSDLPPLARHLPAVLTASLALLVLAMTISIGLGTVWLPPADVWAALAGAPAEPSHAHIVLGLRLPRTIIAALAGALLALAGASLQSATRNDLADPSLIGVTSGGALAIVATLYLTGRDHLTGPLAILLAFAGGLAISALIWALAWRHSHASRHLVLSGVLISSIASALVSVLLILDGALFASVLRWVVGSLSARTWHDVTTIAPAALLAIPLALALRPALSALYLGEDIAAATGVRTTRARAATLALATFLTASAVSVVGAIGFVGLIGPHLARRLVGEHPARVLPLAGVLGALLLVGADALAQALSLAFPTTDIAGRTALPAGALTAIIGGPLLFALLIRNTR</sequence>
<keyword evidence="6 8" id="KW-1133">Transmembrane helix</keyword>
<dbReference type="InterPro" id="IPR000522">
    <property type="entry name" value="ABC_transptr_permease_BtuC"/>
</dbReference>
<evidence type="ECO:0000256" key="5">
    <source>
        <dbReference type="ARBA" id="ARBA00022692"/>
    </source>
</evidence>
<dbReference type="Pfam" id="PF01032">
    <property type="entry name" value="FecCD"/>
    <property type="match status" value="1"/>
</dbReference>
<dbReference type="InterPro" id="IPR037294">
    <property type="entry name" value="ABC_BtuC-like"/>
</dbReference>
<protein>
    <submittedName>
        <fullName evidence="9">Iron complex transport system permease protein</fullName>
    </submittedName>
</protein>
<evidence type="ECO:0000256" key="2">
    <source>
        <dbReference type="ARBA" id="ARBA00007935"/>
    </source>
</evidence>
<feature type="transmembrane region" description="Helical" evidence="8">
    <location>
        <begin position="68"/>
        <end position="85"/>
    </location>
</feature>
<feature type="transmembrane region" description="Helical" evidence="8">
    <location>
        <begin position="97"/>
        <end position="115"/>
    </location>
</feature>
<accession>A0A1H4AEA0</accession>
<evidence type="ECO:0000256" key="6">
    <source>
        <dbReference type="ARBA" id="ARBA00022989"/>
    </source>
</evidence>
<dbReference type="Gene3D" id="1.10.3470.10">
    <property type="entry name" value="ABC transporter involved in vitamin B12 uptake, BtuC"/>
    <property type="match status" value="1"/>
</dbReference>
<dbReference type="GO" id="GO:0005886">
    <property type="term" value="C:plasma membrane"/>
    <property type="evidence" value="ECO:0007669"/>
    <property type="project" value="UniProtKB-SubCell"/>
</dbReference>
<keyword evidence="3" id="KW-0813">Transport</keyword>
<keyword evidence="10" id="KW-1185">Reference proteome</keyword>
<evidence type="ECO:0000256" key="3">
    <source>
        <dbReference type="ARBA" id="ARBA00022448"/>
    </source>
</evidence>
<feature type="transmembrane region" description="Helical" evidence="8">
    <location>
        <begin position="246"/>
        <end position="269"/>
    </location>
</feature>
<dbReference type="RefSeq" id="WP_092564132.1">
    <property type="nucleotide sequence ID" value="NZ_FNQV01000007.1"/>
</dbReference>
<feature type="transmembrane region" description="Helical" evidence="8">
    <location>
        <begin position="289"/>
        <end position="309"/>
    </location>
</feature>
<proteinExistence type="inferred from homology"/>
<dbReference type="PANTHER" id="PTHR30472">
    <property type="entry name" value="FERRIC ENTEROBACTIN TRANSPORT SYSTEM PERMEASE PROTEIN"/>
    <property type="match status" value="1"/>
</dbReference>
<dbReference type="OrthoDB" id="9782305at2"/>
<dbReference type="GO" id="GO:0022857">
    <property type="term" value="F:transmembrane transporter activity"/>
    <property type="evidence" value="ECO:0007669"/>
    <property type="project" value="InterPro"/>
</dbReference>
<organism evidence="9 10">
    <name type="scientific">Bowdeniella nasicola</name>
    <dbReference type="NCBI Taxonomy" id="208480"/>
    <lineage>
        <taxon>Bacteria</taxon>
        <taxon>Bacillati</taxon>
        <taxon>Actinomycetota</taxon>
        <taxon>Actinomycetes</taxon>
        <taxon>Actinomycetales</taxon>
        <taxon>Actinomycetaceae</taxon>
        <taxon>Bowdeniella</taxon>
    </lineage>
</organism>
<evidence type="ECO:0000313" key="10">
    <source>
        <dbReference type="Proteomes" id="UP000199288"/>
    </source>
</evidence>
<evidence type="ECO:0000256" key="7">
    <source>
        <dbReference type="ARBA" id="ARBA00023136"/>
    </source>
</evidence>
<feature type="transmembrane region" description="Helical" evidence="8">
    <location>
        <begin position="321"/>
        <end position="341"/>
    </location>
</feature>
<feature type="transmembrane region" description="Helical" evidence="8">
    <location>
        <begin position="121"/>
        <end position="143"/>
    </location>
</feature>
<dbReference type="SUPFAM" id="SSF81345">
    <property type="entry name" value="ABC transporter involved in vitamin B12 uptake, BtuC"/>
    <property type="match status" value="1"/>
</dbReference>
<feature type="transmembrane region" description="Helical" evidence="8">
    <location>
        <begin position="155"/>
        <end position="182"/>
    </location>
</feature>
<gene>
    <name evidence="9" type="ORF">SAMN02910418_01408</name>
</gene>
<keyword evidence="4" id="KW-1003">Cell membrane</keyword>
<evidence type="ECO:0000313" key="9">
    <source>
        <dbReference type="EMBL" id="SEA33824.1"/>
    </source>
</evidence>
<dbReference type="AlphaFoldDB" id="A0A1H4AEA0"/>
<dbReference type="Proteomes" id="UP000199288">
    <property type="component" value="Unassembled WGS sequence"/>
</dbReference>
<evidence type="ECO:0000256" key="8">
    <source>
        <dbReference type="SAM" id="Phobius"/>
    </source>
</evidence>
<comment type="subcellular location">
    <subcellularLocation>
        <location evidence="1">Cell membrane</location>
        <topology evidence="1">Multi-pass membrane protein</topology>
    </subcellularLocation>
</comment>
<dbReference type="EMBL" id="FNQV01000007">
    <property type="protein sequence ID" value="SEA33824.1"/>
    <property type="molecule type" value="Genomic_DNA"/>
</dbReference>
<evidence type="ECO:0000256" key="1">
    <source>
        <dbReference type="ARBA" id="ARBA00004651"/>
    </source>
</evidence>